<feature type="region of interest" description="Disordered" evidence="1">
    <location>
        <begin position="206"/>
        <end position="234"/>
    </location>
</feature>
<reference evidence="2 3" key="1">
    <citation type="journal article" date="2024" name="Commun. Biol.">
        <title>Comparative genomic analysis of thermophilic fungi reveals convergent evolutionary adaptations and gene losses.</title>
        <authorList>
            <person name="Steindorff A.S."/>
            <person name="Aguilar-Pontes M.V."/>
            <person name="Robinson A.J."/>
            <person name="Andreopoulos B."/>
            <person name="LaButti K."/>
            <person name="Kuo A."/>
            <person name="Mondo S."/>
            <person name="Riley R."/>
            <person name="Otillar R."/>
            <person name="Haridas S."/>
            <person name="Lipzen A."/>
            <person name="Grimwood J."/>
            <person name="Schmutz J."/>
            <person name="Clum A."/>
            <person name="Reid I.D."/>
            <person name="Moisan M.C."/>
            <person name="Butler G."/>
            <person name="Nguyen T.T.M."/>
            <person name="Dewar K."/>
            <person name="Conant G."/>
            <person name="Drula E."/>
            <person name="Henrissat B."/>
            <person name="Hansel C."/>
            <person name="Singer S."/>
            <person name="Hutchinson M.I."/>
            <person name="de Vries R.P."/>
            <person name="Natvig D.O."/>
            <person name="Powell A.J."/>
            <person name="Tsang A."/>
            <person name="Grigoriev I.V."/>
        </authorList>
    </citation>
    <scope>NUCLEOTIDE SEQUENCE [LARGE SCALE GENOMIC DNA]</scope>
    <source>
        <strain evidence="2 3">ATCC 22073</strain>
    </source>
</reference>
<dbReference type="RefSeq" id="XP_070867837.1">
    <property type="nucleotide sequence ID" value="XM_071010394.1"/>
</dbReference>
<name>A0ABR4DFH7_9PEZI</name>
<keyword evidence="3" id="KW-1185">Reference proteome</keyword>
<dbReference type="GeneID" id="98125038"/>
<sequence length="311" mass="33809">MTALQLDQTADGVKQGLLAHIISEAKANGHGNEVVENIKNKFKSLFDSEVKQQLAAKCGQTEDQVKLHGHVQYTADELLALRNAAAPPPAFENHGLVPKPGDRTSYTGTRNQMTQSQVQKSARAIKWVMGETDDLGFGSAKPGQDAGLQSSRWASGTPEIKNINFFTGPRYEKAWSKLQYLQELPALDPDTKVDVGAEDLTDFYFPMSGANRPRRESPSTTQTAAASKPATARNVNLSATTTLCRDQMERLSTDMARLAISRKSEKTAHQAQISSQPRLKVRGLGASRHSSGTGPSSAGHFDFHLPRSAHT</sequence>
<evidence type="ECO:0000256" key="1">
    <source>
        <dbReference type="SAM" id="MobiDB-lite"/>
    </source>
</evidence>
<accession>A0ABR4DFH7</accession>
<dbReference type="Proteomes" id="UP001600064">
    <property type="component" value="Unassembled WGS sequence"/>
</dbReference>
<protein>
    <submittedName>
        <fullName evidence="2">Uncharacterized protein</fullName>
    </submittedName>
</protein>
<evidence type="ECO:0000313" key="2">
    <source>
        <dbReference type="EMBL" id="KAL2269113.1"/>
    </source>
</evidence>
<organism evidence="2 3">
    <name type="scientific">Remersonia thermophila</name>
    <dbReference type="NCBI Taxonomy" id="72144"/>
    <lineage>
        <taxon>Eukaryota</taxon>
        <taxon>Fungi</taxon>
        <taxon>Dikarya</taxon>
        <taxon>Ascomycota</taxon>
        <taxon>Pezizomycotina</taxon>
        <taxon>Sordariomycetes</taxon>
        <taxon>Sordariomycetidae</taxon>
        <taxon>Sordariales</taxon>
        <taxon>Sordariales incertae sedis</taxon>
        <taxon>Remersonia</taxon>
    </lineage>
</organism>
<dbReference type="EMBL" id="JAZGUE010000003">
    <property type="protein sequence ID" value="KAL2269113.1"/>
    <property type="molecule type" value="Genomic_DNA"/>
</dbReference>
<feature type="region of interest" description="Disordered" evidence="1">
    <location>
        <begin position="262"/>
        <end position="311"/>
    </location>
</feature>
<gene>
    <name evidence="2" type="ORF">VTJ83DRAFT_3959</name>
</gene>
<proteinExistence type="predicted"/>
<evidence type="ECO:0000313" key="3">
    <source>
        <dbReference type="Proteomes" id="UP001600064"/>
    </source>
</evidence>
<comment type="caution">
    <text evidence="2">The sequence shown here is derived from an EMBL/GenBank/DDBJ whole genome shotgun (WGS) entry which is preliminary data.</text>
</comment>